<gene>
    <name evidence="13" type="ORF">HYZ11_12570</name>
</gene>
<feature type="domain" description="EamA" evidence="12">
    <location>
        <begin position="5"/>
        <end position="131"/>
    </location>
</feature>
<feature type="transmembrane region" description="Helical" evidence="11">
    <location>
        <begin position="64"/>
        <end position="84"/>
    </location>
</feature>
<reference evidence="13" key="1">
    <citation type="submission" date="2020-07" db="EMBL/GenBank/DDBJ databases">
        <title>Huge and variable diversity of episymbiotic CPR bacteria and DPANN archaea in groundwater ecosystems.</title>
        <authorList>
            <person name="He C.Y."/>
            <person name="Keren R."/>
            <person name="Whittaker M."/>
            <person name="Farag I.F."/>
            <person name="Doudna J."/>
            <person name="Cate J.H.D."/>
            <person name="Banfield J.F."/>
        </authorList>
    </citation>
    <scope>NUCLEOTIDE SEQUENCE</scope>
    <source>
        <strain evidence="13">NC_groundwater_763_Ag_S-0.2um_68_21</strain>
    </source>
</reference>
<feature type="transmembrane region" description="Helical" evidence="11">
    <location>
        <begin position="182"/>
        <end position="200"/>
    </location>
</feature>
<comment type="subcellular location">
    <subcellularLocation>
        <location evidence="1">Cell membrane</location>
        <topology evidence="1">Multi-pass membrane protein</topology>
    </subcellularLocation>
</comment>
<evidence type="ECO:0000256" key="8">
    <source>
        <dbReference type="ARBA" id="ARBA00022989"/>
    </source>
</evidence>
<keyword evidence="9" id="KW-0443">Lipid metabolism</keyword>
<keyword evidence="10 11" id="KW-0472">Membrane</keyword>
<evidence type="ECO:0000256" key="2">
    <source>
        <dbReference type="ARBA" id="ARBA00022475"/>
    </source>
</evidence>
<keyword evidence="6 11" id="KW-0812">Transmembrane</keyword>
<dbReference type="SUPFAM" id="SSF103481">
    <property type="entry name" value="Multidrug resistance efflux transporter EmrE"/>
    <property type="match status" value="2"/>
</dbReference>
<evidence type="ECO:0000256" key="11">
    <source>
        <dbReference type="SAM" id="Phobius"/>
    </source>
</evidence>
<keyword evidence="8 11" id="KW-1133">Transmembrane helix</keyword>
<dbReference type="InterPro" id="IPR000620">
    <property type="entry name" value="EamA_dom"/>
</dbReference>
<feature type="transmembrane region" description="Helical" evidence="11">
    <location>
        <begin position="90"/>
        <end position="111"/>
    </location>
</feature>
<dbReference type="GO" id="GO:0005886">
    <property type="term" value="C:plasma membrane"/>
    <property type="evidence" value="ECO:0007669"/>
    <property type="project" value="UniProtKB-SubCell"/>
</dbReference>
<evidence type="ECO:0000313" key="14">
    <source>
        <dbReference type="Proteomes" id="UP000782312"/>
    </source>
</evidence>
<keyword evidence="4" id="KW-0997">Cell inner membrane</keyword>
<dbReference type="InterPro" id="IPR000390">
    <property type="entry name" value="Small_drug/metabolite_transptr"/>
</dbReference>
<evidence type="ECO:0000256" key="6">
    <source>
        <dbReference type="ARBA" id="ARBA00022692"/>
    </source>
</evidence>
<accession>A0A932I283</accession>
<evidence type="ECO:0000256" key="5">
    <source>
        <dbReference type="ARBA" id="ARBA00022556"/>
    </source>
</evidence>
<feature type="transmembrane region" description="Helical" evidence="11">
    <location>
        <begin position="220"/>
        <end position="239"/>
    </location>
</feature>
<feature type="transmembrane region" description="Helical" evidence="11">
    <location>
        <begin position="33"/>
        <end position="52"/>
    </location>
</feature>
<evidence type="ECO:0000256" key="3">
    <source>
        <dbReference type="ARBA" id="ARBA00022516"/>
    </source>
</evidence>
<evidence type="ECO:0000256" key="4">
    <source>
        <dbReference type="ARBA" id="ARBA00022519"/>
    </source>
</evidence>
<dbReference type="AlphaFoldDB" id="A0A932I283"/>
<feature type="domain" description="EamA" evidence="12">
    <location>
        <begin position="154"/>
        <end position="289"/>
    </location>
</feature>
<dbReference type="GO" id="GO:0022857">
    <property type="term" value="F:transmembrane transporter activity"/>
    <property type="evidence" value="ECO:0007669"/>
    <property type="project" value="InterPro"/>
</dbReference>
<proteinExistence type="predicted"/>
<name>A0A932I283_UNCTE</name>
<dbReference type="Gene3D" id="1.10.3730.20">
    <property type="match status" value="2"/>
</dbReference>
<evidence type="ECO:0000313" key="13">
    <source>
        <dbReference type="EMBL" id="MBI3128432.1"/>
    </source>
</evidence>
<dbReference type="Proteomes" id="UP000782312">
    <property type="component" value="Unassembled WGS sequence"/>
</dbReference>
<dbReference type="PANTHER" id="PTHR30561">
    <property type="entry name" value="SMR FAMILY PROTON-DEPENDENT DRUG EFFLUX TRANSPORTER SUGE"/>
    <property type="match status" value="1"/>
</dbReference>
<keyword evidence="3" id="KW-0444">Lipid biosynthesis</keyword>
<organism evidence="13 14">
    <name type="scientific">Tectimicrobiota bacterium</name>
    <dbReference type="NCBI Taxonomy" id="2528274"/>
    <lineage>
        <taxon>Bacteria</taxon>
        <taxon>Pseudomonadati</taxon>
        <taxon>Nitrospinota/Tectimicrobiota group</taxon>
        <taxon>Candidatus Tectimicrobiota</taxon>
    </lineage>
</organism>
<protein>
    <submittedName>
        <fullName evidence="13">EamA family transporter</fullName>
    </submittedName>
</protein>
<evidence type="ECO:0000256" key="9">
    <source>
        <dbReference type="ARBA" id="ARBA00023098"/>
    </source>
</evidence>
<keyword evidence="2" id="KW-1003">Cell membrane</keyword>
<dbReference type="GO" id="GO:0009245">
    <property type="term" value="P:lipid A biosynthetic process"/>
    <property type="evidence" value="ECO:0007669"/>
    <property type="project" value="UniProtKB-KW"/>
</dbReference>
<keyword evidence="7" id="KW-0448">Lipopolysaccharide biosynthesis</keyword>
<dbReference type="PANTHER" id="PTHR30561:SF9">
    <property type="entry name" value="4-AMINO-4-DEOXY-L-ARABINOSE-PHOSPHOUNDECAPRENOL FLIPPASE SUBUNIT ARNF-RELATED"/>
    <property type="match status" value="1"/>
</dbReference>
<dbReference type="EMBL" id="JACPUR010000030">
    <property type="protein sequence ID" value="MBI3128432.1"/>
    <property type="molecule type" value="Genomic_DNA"/>
</dbReference>
<dbReference type="Pfam" id="PF00892">
    <property type="entry name" value="EamA"/>
    <property type="match status" value="2"/>
</dbReference>
<evidence type="ECO:0000256" key="1">
    <source>
        <dbReference type="ARBA" id="ARBA00004651"/>
    </source>
</evidence>
<sequence>MEPLALLLVVVSGFIHAGWNFWVKGSGDPLAALWSALAAALVLYLPLFVARFPGMDSLQAGAPFILATGVIHAFYFLALARAYQTGDLSTVYPLARGSAPLLTAVFAGIFLGERVSPAGGAGILLIVSGAAAVHAFPLWAGPRAPAQAGRGGAIRWALATGLATSVYSVVDKAGVTRVSPEAYIYLMVLISVLFLAPWALSGGRGRSLRALAGEPGAWLRIAVGGLCTMGSYLLVLFAMRMSKVSYVVPAREVSVVLGAALGVFVLKEGGAARKMGGAALVAAGLALLAMAR</sequence>
<dbReference type="GO" id="GO:0009103">
    <property type="term" value="P:lipopolysaccharide biosynthetic process"/>
    <property type="evidence" value="ECO:0007669"/>
    <property type="project" value="UniProtKB-KW"/>
</dbReference>
<evidence type="ECO:0000259" key="12">
    <source>
        <dbReference type="Pfam" id="PF00892"/>
    </source>
</evidence>
<feature type="transmembrane region" description="Helical" evidence="11">
    <location>
        <begin position="123"/>
        <end position="141"/>
    </location>
</feature>
<comment type="caution">
    <text evidence="13">The sequence shown here is derived from an EMBL/GenBank/DDBJ whole genome shotgun (WGS) entry which is preliminary data.</text>
</comment>
<dbReference type="InterPro" id="IPR037185">
    <property type="entry name" value="EmrE-like"/>
</dbReference>
<keyword evidence="5" id="KW-0441">Lipid A biosynthesis</keyword>
<evidence type="ECO:0000256" key="7">
    <source>
        <dbReference type="ARBA" id="ARBA00022985"/>
    </source>
</evidence>
<evidence type="ECO:0000256" key="10">
    <source>
        <dbReference type="ARBA" id="ARBA00023136"/>
    </source>
</evidence>